<feature type="domain" description="TerB-C" evidence="3">
    <location>
        <begin position="432"/>
        <end position="622"/>
    </location>
</feature>
<feature type="compositionally biased region" description="Polar residues" evidence="1">
    <location>
        <begin position="469"/>
        <end position="483"/>
    </location>
</feature>
<evidence type="ECO:0008006" key="6">
    <source>
        <dbReference type="Google" id="ProtNLM"/>
    </source>
</evidence>
<evidence type="ECO:0000259" key="2">
    <source>
        <dbReference type="Pfam" id="PF13208"/>
    </source>
</evidence>
<evidence type="ECO:0000259" key="3">
    <source>
        <dbReference type="Pfam" id="PF15615"/>
    </source>
</evidence>
<accession>A0A1Y3U0F0</accession>
<dbReference type="RefSeq" id="WP_087186656.1">
    <property type="nucleotide sequence ID" value="NZ_NFHO01000008.1"/>
</dbReference>
<dbReference type="Proteomes" id="UP000196560">
    <property type="component" value="Unassembled WGS sequence"/>
</dbReference>
<comment type="caution">
    <text evidence="4">The sequence shown here is derived from an EMBL/GenBank/DDBJ whole genome shotgun (WGS) entry which is preliminary data.</text>
</comment>
<proteinExistence type="predicted"/>
<sequence length="626" mass="70524">MGDKTEDVRALIERITSSERMRTSSHFSDAVYRAEPILTTGRQMATYLPDRYREMRAISRWQEGEPHGRWITEAELFWRQGMFMADFEDDCPYHGTFKAYFPTYADMSDRQLRGYFTWRTAVRRGDIQETSLSFAYTYLYELINGIGVANPLDGFTQLKTFWEAYRAFAPEIDRYVRVWLRDYVVYHGLEPSLLHDSRSLSFDHALIDLVDASAPYDPDASLLLLDEPESPTVDPGIAPALGGAPGRRALQARTRARKGKQSALPLPPNAEREDRLLAAIDALSSYRIRLSRLYSDHPDDLRHIACSVFVRMLEYYRKHRKSGLIESLFGDLVDMPYTMFASAVFFESERHGPADIELDRIHRYRCRNGLWTCTRVFGARDKSPKLGSIMRAVDRKVREALEYPHPLKVKEMPKYLEQAIDREIEAWLTWKQAHAPRKVEIDLSQLAGIRSAAAVTREALLTDEERDQGTTVETVEKTPTQDGTIRVEENAQPPNWPGSEAELGDEAKRSAARNPEAKRPELVGAPAPSTVLAAATAPAGNVPPRNESPSGSPLSPAQAAYLQALLTEDEDAKTEAVHHAGISEDMLVDAINEALFDLLGDTVIEFGSTGPQVIEDYEDDVRGVLA</sequence>
<dbReference type="Pfam" id="PF13208">
    <property type="entry name" value="TerB_N"/>
    <property type="match status" value="1"/>
</dbReference>
<gene>
    <name evidence="4" type="ORF">B5G21_07325</name>
</gene>
<dbReference type="InterPro" id="IPR025266">
    <property type="entry name" value="TerB_N"/>
</dbReference>
<organism evidence="4 5">
    <name type="scientific">Enorma massiliensis</name>
    <dbReference type="NCBI Taxonomy" id="1472761"/>
    <lineage>
        <taxon>Bacteria</taxon>
        <taxon>Bacillati</taxon>
        <taxon>Actinomycetota</taxon>
        <taxon>Coriobacteriia</taxon>
        <taxon>Coriobacteriales</taxon>
        <taxon>Coriobacteriaceae</taxon>
        <taxon>Enorma</taxon>
    </lineage>
</organism>
<feature type="region of interest" description="Disordered" evidence="1">
    <location>
        <begin position="537"/>
        <end position="556"/>
    </location>
</feature>
<evidence type="ECO:0000256" key="1">
    <source>
        <dbReference type="SAM" id="MobiDB-lite"/>
    </source>
</evidence>
<dbReference type="eggNOG" id="ENOG502ZCFF">
    <property type="taxonomic scope" value="Bacteria"/>
</dbReference>
<dbReference type="STRING" id="1118060.GCA_000311845_01840"/>
<dbReference type="AlphaFoldDB" id="A0A1Y3U0F0"/>
<evidence type="ECO:0000313" key="4">
    <source>
        <dbReference type="EMBL" id="OUN42274.1"/>
    </source>
</evidence>
<feature type="region of interest" description="Disordered" evidence="1">
    <location>
        <begin position="460"/>
        <end position="527"/>
    </location>
</feature>
<dbReference type="EMBL" id="NFHO01000008">
    <property type="protein sequence ID" value="OUN42274.1"/>
    <property type="molecule type" value="Genomic_DNA"/>
</dbReference>
<keyword evidence="5" id="KW-1185">Reference proteome</keyword>
<feature type="compositionally biased region" description="Basic and acidic residues" evidence="1">
    <location>
        <begin position="505"/>
        <end position="521"/>
    </location>
</feature>
<reference evidence="5" key="1">
    <citation type="submission" date="2017-04" db="EMBL/GenBank/DDBJ databases">
        <title>Function of individual gut microbiota members based on whole genome sequencing of pure cultures obtained from chicken caecum.</title>
        <authorList>
            <person name="Medvecky M."/>
            <person name="Cejkova D."/>
            <person name="Polansky O."/>
            <person name="Karasova D."/>
            <person name="Kubasova T."/>
            <person name="Cizek A."/>
            <person name="Rychlik I."/>
        </authorList>
    </citation>
    <scope>NUCLEOTIDE SEQUENCE [LARGE SCALE GENOMIC DNA]</scope>
    <source>
        <strain evidence="5">An70</strain>
    </source>
</reference>
<dbReference type="Pfam" id="PF15615">
    <property type="entry name" value="TerB_C"/>
    <property type="match status" value="1"/>
</dbReference>
<evidence type="ECO:0000313" key="5">
    <source>
        <dbReference type="Proteomes" id="UP000196560"/>
    </source>
</evidence>
<feature type="domain" description="TerB N-terminal" evidence="2">
    <location>
        <begin position="63"/>
        <end position="222"/>
    </location>
</feature>
<protein>
    <recommendedName>
        <fullName evidence="6">TerB N-terminal domain-containing protein</fullName>
    </recommendedName>
</protein>
<dbReference type="InterPro" id="IPR028932">
    <property type="entry name" value="TerB-C"/>
</dbReference>
<name>A0A1Y3U0F0_9ACTN</name>